<proteinExistence type="predicted"/>
<feature type="chain" id="PRO_5010187364" description="Lipoprotein" evidence="2">
    <location>
        <begin position="21"/>
        <end position="105"/>
    </location>
</feature>
<gene>
    <name evidence="3" type="ORF">SAMN05216404_101406</name>
</gene>
<protein>
    <recommendedName>
        <fullName evidence="5">Lipoprotein</fullName>
    </recommendedName>
</protein>
<name>A0A1H8C1D1_9PROT</name>
<evidence type="ECO:0000256" key="1">
    <source>
        <dbReference type="SAM" id="MobiDB-lite"/>
    </source>
</evidence>
<feature type="region of interest" description="Disordered" evidence="1">
    <location>
        <begin position="21"/>
        <end position="105"/>
    </location>
</feature>
<sequence length="105" mass="10434">MKLSLIAAALMAALALSACKRPEQALPANSTSYGTRTEEGTTLDQERGAAAGDKSSAAPAGESTASAAGTSPDDEYSGQAVLPGHKLDGNGNPLPEGQSAIPEGH</sequence>
<dbReference type="EMBL" id="FOCT01000001">
    <property type="protein sequence ID" value="SEM88224.1"/>
    <property type="molecule type" value="Genomic_DNA"/>
</dbReference>
<keyword evidence="2" id="KW-0732">Signal</keyword>
<evidence type="ECO:0000313" key="4">
    <source>
        <dbReference type="Proteomes" id="UP000183898"/>
    </source>
</evidence>
<dbReference type="PROSITE" id="PS51257">
    <property type="entry name" value="PROKAR_LIPOPROTEIN"/>
    <property type="match status" value="1"/>
</dbReference>
<feature type="compositionally biased region" description="Basic and acidic residues" evidence="1">
    <location>
        <begin position="36"/>
        <end position="47"/>
    </location>
</feature>
<organism evidence="3 4">
    <name type="scientific">Nitrosospira multiformis</name>
    <dbReference type="NCBI Taxonomy" id="1231"/>
    <lineage>
        <taxon>Bacteria</taxon>
        <taxon>Pseudomonadati</taxon>
        <taxon>Pseudomonadota</taxon>
        <taxon>Betaproteobacteria</taxon>
        <taxon>Nitrosomonadales</taxon>
        <taxon>Nitrosomonadaceae</taxon>
        <taxon>Nitrosospira</taxon>
    </lineage>
</organism>
<evidence type="ECO:0008006" key="5">
    <source>
        <dbReference type="Google" id="ProtNLM"/>
    </source>
</evidence>
<dbReference type="AlphaFoldDB" id="A0A1H8C1D1"/>
<dbReference type="Proteomes" id="UP000183898">
    <property type="component" value="Unassembled WGS sequence"/>
</dbReference>
<feature type="compositionally biased region" description="Low complexity" evidence="1">
    <location>
        <begin position="48"/>
        <end position="71"/>
    </location>
</feature>
<dbReference type="RefSeq" id="WP_074743883.1">
    <property type="nucleotide sequence ID" value="NZ_FOCT01000001.1"/>
</dbReference>
<evidence type="ECO:0000313" key="3">
    <source>
        <dbReference type="EMBL" id="SEM88224.1"/>
    </source>
</evidence>
<feature type="signal peptide" evidence="2">
    <location>
        <begin position="1"/>
        <end position="20"/>
    </location>
</feature>
<evidence type="ECO:0000256" key="2">
    <source>
        <dbReference type="SAM" id="SignalP"/>
    </source>
</evidence>
<accession>A0A1H8C1D1</accession>
<reference evidence="3 4" key="1">
    <citation type="submission" date="2016-10" db="EMBL/GenBank/DDBJ databases">
        <authorList>
            <person name="de Groot N.N."/>
        </authorList>
    </citation>
    <scope>NUCLEOTIDE SEQUENCE [LARGE SCALE GENOMIC DNA]</scope>
    <source>
        <strain evidence="3 4">Nl18</strain>
    </source>
</reference>